<accession>A0A1X0WSU4</accession>
<comment type="caution">
    <text evidence="2">The sequence shown here is derived from an EMBL/GenBank/DDBJ whole genome shotgun (WGS) entry which is preliminary data.</text>
</comment>
<evidence type="ECO:0000256" key="1">
    <source>
        <dbReference type="SAM" id="Phobius"/>
    </source>
</evidence>
<reference evidence="2 3" key="1">
    <citation type="journal article" date="2016" name="PLoS ONE">
        <title>Comparative Genomics Analysis of Streptococcus tigurinus Strains Identifies Genetic Elements Specifically and Uniquely Present in Highly Virulent Strains.</title>
        <authorList>
            <person name="Diene S.M."/>
            <person name="Francois P."/>
            <person name="Zbinden A."/>
            <person name="Entenza J.M."/>
            <person name="Resch G."/>
        </authorList>
    </citation>
    <scope>NUCLEOTIDE SEQUENCE [LARGE SCALE GENOMIC DNA]</scope>
    <source>
        <strain evidence="2 3">AZ_14</strain>
    </source>
</reference>
<name>A0A1X0WSU4_STROR</name>
<evidence type="ECO:0000313" key="2">
    <source>
        <dbReference type="EMBL" id="ORJ29838.1"/>
    </source>
</evidence>
<dbReference type="AlphaFoldDB" id="A0A1X0WSU4"/>
<keyword evidence="1" id="KW-1133">Transmembrane helix</keyword>
<keyword evidence="1" id="KW-0812">Transmembrane</keyword>
<keyword evidence="1" id="KW-0472">Membrane</keyword>
<sequence length="73" mass="8361">MRTGSLVSFDWQWTLVGLLASGYFIVSLITYIATYLILKKPINTLFYPETYPFLLGLLYVGYKQKTKESTIGN</sequence>
<evidence type="ECO:0000313" key="3">
    <source>
        <dbReference type="Proteomes" id="UP000192789"/>
    </source>
</evidence>
<dbReference type="EMBL" id="LNVG01000011">
    <property type="protein sequence ID" value="ORJ29838.1"/>
    <property type="molecule type" value="Genomic_DNA"/>
</dbReference>
<feature type="transmembrane region" description="Helical" evidence="1">
    <location>
        <begin position="12"/>
        <end position="38"/>
    </location>
</feature>
<proteinExistence type="predicted"/>
<dbReference type="Proteomes" id="UP000192789">
    <property type="component" value="Unassembled WGS sequence"/>
</dbReference>
<organism evidence="2 3">
    <name type="scientific">Streptococcus oralis subsp. tigurinus</name>
    <dbReference type="NCBI Taxonomy" id="1077464"/>
    <lineage>
        <taxon>Bacteria</taxon>
        <taxon>Bacillati</taxon>
        <taxon>Bacillota</taxon>
        <taxon>Bacilli</taxon>
        <taxon>Lactobacillales</taxon>
        <taxon>Streptococcaceae</taxon>
        <taxon>Streptococcus</taxon>
    </lineage>
</organism>
<gene>
    <name evidence="2" type="ORF">ATE35_09485</name>
</gene>
<protein>
    <submittedName>
        <fullName evidence="2">Sodium:proton antiporter</fullName>
    </submittedName>
</protein>